<name>A0A853AI50_9PSEU</name>
<evidence type="ECO:0000313" key="3">
    <source>
        <dbReference type="Proteomes" id="UP000587002"/>
    </source>
</evidence>
<proteinExistence type="predicted"/>
<reference evidence="2 3" key="1">
    <citation type="submission" date="2020-07" db="EMBL/GenBank/DDBJ databases">
        <title>Sequencing the genomes of 1000 actinobacteria strains.</title>
        <authorList>
            <person name="Klenk H.-P."/>
        </authorList>
    </citation>
    <scope>NUCLEOTIDE SEQUENCE [LARGE SCALE GENOMIC DNA]</scope>
    <source>
        <strain evidence="2 3">DSM 44065</strain>
    </source>
</reference>
<evidence type="ECO:0000256" key="1">
    <source>
        <dbReference type="SAM" id="MobiDB-lite"/>
    </source>
</evidence>
<keyword evidence="3" id="KW-1185">Reference proteome</keyword>
<dbReference type="RefSeq" id="WP_246330406.1">
    <property type="nucleotide sequence ID" value="NZ_BAABFH010000001.1"/>
</dbReference>
<evidence type="ECO:0000313" key="2">
    <source>
        <dbReference type="EMBL" id="NYI82769.1"/>
    </source>
</evidence>
<feature type="region of interest" description="Disordered" evidence="1">
    <location>
        <begin position="1"/>
        <end position="32"/>
    </location>
</feature>
<sequence>MRTNFPCPARRSPRPVAEWPPSAKHGAMTSSDAERLLGADELAEGLDRGDWARPWHGVVVPAARAHDPLTRAAAALLRAGPHAVLSGPTAVALHGCGPVDEVVHVTVPYDRELRSQPGLAVHQGWVRECDVVELDGLRTQALDLAIAELLCTGDQRTALDCLERALGQLGERAEHFRAVVAERVARRRDRRGTRRASSLIDLAWAKPSAELAVGTGGAR</sequence>
<organism evidence="2 3">
    <name type="scientific">Saccharopolyspora hordei</name>
    <dbReference type="NCBI Taxonomy" id="1838"/>
    <lineage>
        <taxon>Bacteria</taxon>
        <taxon>Bacillati</taxon>
        <taxon>Actinomycetota</taxon>
        <taxon>Actinomycetes</taxon>
        <taxon>Pseudonocardiales</taxon>
        <taxon>Pseudonocardiaceae</taxon>
        <taxon>Saccharopolyspora</taxon>
    </lineage>
</organism>
<evidence type="ECO:0008006" key="4">
    <source>
        <dbReference type="Google" id="ProtNLM"/>
    </source>
</evidence>
<dbReference type="EMBL" id="JACCFJ010000001">
    <property type="protein sequence ID" value="NYI82769.1"/>
    <property type="molecule type" value="Genomic_DNA"/>
</dbReference>
<accession>A0A853AI50</accession>
<protein>
    <recommendedName>
        <fullName evidence="4">AbiEi antitoxin C-terminal domain-containing protein</fullName>
    </recommendedName>
</protein>
<dbReference type="Proteomes" id="UP000587002">
    <property type="component" value="Unassembled WGS sequence"/>
</dbReference>
<gene>
    <name evidence="2" type="ORF">HNR68_001399</name>
</gene>
<dbReference type="AlphaFoldDB" id="A0A853AI50"/>
<comment type="caution">
    <text evidence="2">The sequence shown here is derived from an EMBL/GenBank/DDBJ whole genome shotgun (WGS) entry which is preliminary data.</text>
</comment>